<dbReference type="Pfam" id="PF25498">
    <property type="entry name" value="DUF7912"/>
    <property type="match status" value="1"/>
</dbReference>
<dbReference type="SUPFAM" id="SSF75420">
    <property type="entry name" value="YhbC-like, N-terminal domain"/>
    <property type="match status" value="1"/>
</dbReference>
<evidence type="ECO:0000313" key="5">
    <source>
        <dbReference type="Proteomes" id="UP001324115"/>
    </source>
</evidence>
<proteinExistence type="predicted"/>
<dbReference type="InterPro" id="IPR035956">
    <property type="entry name" value="RimP_N_sf"/>
</dbReference>
<evidence type="ECO:0008006" key="6">
    <source>
        <dbReference type="Google" id="ProtNLM"/>
    </source>
</evidence>
<dbReference type="Proteomes" id="UP001324115">
    <property type="component" value="Unassembled WGS sequence"/>
</dbReference>
<feature type="region of interest" description="Disordered" evidence="1">
    <location>
        <begin position="85"/>
        <end position="114"/>
    </location>
</feature>
<dbReference type="InterPro" id="IPR057234">
    <property type="entry name" value="DUF7912"/>
</dbReference>
<protein>
    <recommendedName>
        <fullName evidence="6">Ribosome maturation factor RimP N-terminal domain-containing protein</fullName>
    </recommendedName>
</protein>
<dbReference type="PANTHER" id="PTHR34544">
    <property type="entry name" value="OSJNBA0006B20.18 PROTEIN"/>
    <property type="match status" value="1"/>
</dbReference>
<feature type="domain" description="DUF7912" evidence="3">
    <location>
        <begin position="225"/>
        <end position="315"/>
    </location>
</feature>
<organism evidence="4 5">
    <name type="scientific">Quercus rubra</name>
    <name type="common">Northern red oak</name>
    <name type="synonym">Quercus borealis</name>
    <dbReference type="NCBI Taxonomy" id="3512"/>
    <lineage>
        <taxon>Eukaryota</taxon>
        <taxon>Viridiplantae</taxon>
        <taxon>Streptophyta</taxon>
        <taxon>Embryophyta</taxon>
        <taxon>Tracheophyta</taxon>
        <taxon>Spermatophyta</taxon>
        <taxon>Magnoliopsida</taxon>
        <taxon>eudicotyledons</taxon>
        <taxon>Gunneridae</taxon>
        <taxon>Pentapetalae</taxon>
        <taxon>rosids</taxon>
        <taxon>fabids</taxon>
        <taxon>Fagales</taxon>
        <taxon>Fagaceae</taxon>
        <taxon>Quercus</taxon>
    </lineage>
</organism>
<keyword evidence="5" id="KW-1185">Reference proteome</keyword>
<dbReference type="PANTHER" id="PTHR34544:SF1">
    <property type="entry name" value="OS04G0438300 PROTEIN"/>
    <property type="match status" value="1"/>
</dbReference>
<comment type="caution">
    <text evidence="4">The sequence shown here is derived from an EMBL/GenBank/DDBJ whole genome shotgun (WGS) entry which is preliminary data.</text>
</comment>
<evidence type="ECO:0000259" key="2">
    <source>
        <dbReference type="Pfam" id="PF02576"/>
    </source>
</evidence>
<evidence type="ECO:0000313" key="4">
    <source>
        <dbReference type="EMBL" id="KAK4600968.1"/>
    </source>
</evidence>
<dbReference type="AlphaFoldDB" id="A0AAN7J0I9"/>
<sequence>MESITRCSPTASTISFISFHNHKQRSNFNLSFPFCYRNSSSSNFFFKSHTTNNNTIIYARNNRNTTSSESDPVLQPTIIQQVLLDDDDDDDDDDDFQHEDESLDDDYFEEEDENDTNAQLYVGDGVGGGGISLAGTWWDKEALRIAEEVSLSFDGDLQIYAFKTTLNSTIQLRIDKLSNKSGSPSMEDIEAFSVTYRARLDEAQLNKSIPENISLEVSSPGVERVVQIPHELDRFKDRPMYVKYVDEITANGSSAESDGVFRLISFDMESKCCTWGLADVKKNREKAGKGRPLSRKQREWRLSTSFDSLRLVRLYSDI</sequence>
<dbReference type="Pfam" id="PF02576">
    <property type="entry name" value="RimP_N"/>
    <property type="match status" value="1"/>
</dbReference>
<evidence type="ECO:0000256" key="1">
    <source>
        <dbReference type="SAM" id="MobiDB-lite"/>
    </source>
</evidence>
<name>A0AAN7J0I9_QUERU</name>
<gene>
    <name evidence="4" type="ORF">RGQ29_010519</name>
</gene>
<dbReference type="InterPro" id="IPR028989">
    <property type="entry name" value="RimP_N"/>
</dbReference>
<evidence type="ECO:0000259" key="3">
    <source>
        <dbReference type="Pfam" id="PF25498"/>
    </source>
</evidence>
<feature type="domain" description="Ribosome maturation factor RimP N-terminal" evidence="2">
    <location>
        <begin position="162"/>
        <end position="223"/>
    </location>
</feature>
<dbReference type="EMBL" id="JAXUIC010000002">
    <property type="protein sequence ID" value="KAK4600968.1"/>
    <property type="molecule type" value="Genomic_DNA"/>
</dbReference>
<accession>A0AAN7J0I9</accession>
<reference evidence="4 5" key="1">
    <citation type="journal article" date="2023" name="G3 (Bethesda)">
        <title>A haplotype-resolved chromosome-scale genome for Quercus rubra L. provides insights into the genetics of adaptive traits for red oak species.</title>
        <authorList>
            <person name="Kapoor B."/>
            <person name="Jenkins J."/>
            <person name="Schmutz J."/>
            <person name="Zhebentyayeva T."/>
            <person name="Kuelheim C."/>
            <person name="Coggeshall M."/>
            <person name="Heim C."/>
            <person name="Lasky J.R."/>
            <person name="Leites L."/>
            <person name="Islam-Faridi N."/>
            <person name="Romero-Severson J."/>
            <person name="DeLeo V.L."/>
            <person name="Lucas S.M."/>
            <person name="Lazic D."/>
            <person name="Gailing O."/>
            <person name="Carlson J."/>
            <person name="Staton M."/>
        </authorList>
    </citation>
    <scope>NUCLEOTIDE SEQUENCE [LARGE SCALE GENOMIC DNA]</scope>
    <source>
        <strain evidence="4">Pseudo-F2</strain>
    </source>
</reference>